<protein>
    <submittedName>
        <fullName evidence="3">Membrane protein</fullName>
    </submittedName>
</protein>
<dbReference type="Proteomes" id="UP000604737">
    <property type="component" value="Unassembled WGS sequence"/>
</dbReference>
<organism evidence="3 4">
    <name type="scientific">Jeongeupia chitinilytica</name>
    <dbReference type="NCBI Taxonomy" id="1041641"/>
    <lineage>
        <taxon>Bacteria</taxon>
        <taxon>Pseudomonadati</taxon>
        <taxon>Pseudomonadota</taxon>
        <taxon>Betaproteobacteria</taxon>
        <taxon>Neisseriales</taxon>
        <taxon>Chitinibacteraceae</taxon>
        <taxon>Jeongeupia</taxon>
    </lineage>
</organism>
<feature type="transmembrane region" description="Helical" evidence="1">
    <location>
        <begin position="385"/>
        <end position="408"/>
    </location>
</feature>
<dbReference type="InterPro" id="IPR011642">
    <property type="entry name" value="Gate_dom"/>
</dbReference>
<feature type="transmembrane region" description="Helical" evidence="1">
    <location>
        <begin position="274"/>
        <end position="292"/>
    </location>
</feature>
<dbReference type="PANTHER" id="PTHR35793:SF2">
    <property type="entry name" value="INNER MEMBRANE PROTEIN YJIG"/>
    <property type="match status" value="1"/>
</dbReference>
<feature type="domain" description="Nucleoside transporter/FeoB GTPase Gate" evidence="2">
    <location>
        <begin position="276"/>
        <end position="379"/>
    </location>
</feature>
<keyword evidence="4" id="KW-1185">Reference proteome</keyword>
<evidence type="ECO:0000313" key="4">
    <source>
        <dbReference type="Proteomes" id="UP000604737"/>
    </source>
</evidence>
<dbReference type="Pfam" id="PF07670">
    <property type="entry name" value="Gate"/>
    <property type="match status" value="2"/>
</dbReference>
<reference evidence="4" key="1">
    <citation type="journal article" date="2019" name="Int. J. Syst. Evol. Microbiol.">
        <title>The Global Catalogue of Microorganisms (GCM) 10K type strain sequencing project: providing services to taxonomists for standard genome sequencing and annotation.</title>
        <authorList>
            <consortium name="The Broad Institute Genomics Platform"/>
            <consortium name="The Broad Institute Genome Sequencing Center for Infectious Disease"/>
            <person name="Wu L."/>
            <person name="Ma J."/>
        </authorList>
    </citation>
    <scope>NUCLEOTIDE SEQUENCE [LARGE SCALE GENOMIC DNA]</scope>
    <source>
        <strain evidence="4">KCTC 23701</strain>
    </source>
</reference>
<proteinExistence type="predicted"/>
<name>A0ABQ3H0F2_9NEIS</name>
<feature type="transmembrane region" description="Helical" evidence="1">
    <location>
        <begin position="140"/>
        <end position="160"/>
    </location>
</feature>
<feature type="domain" description="Nucleoside transporter/FeoB GTPase Gate" evidence="2">
    <location>
        <begin position="49"/>
        <end position="158"/>
    </location>
</feature>
<feature type="transmembrane region" description="Helical" evidence="1">
    <location>
        <begin position="41"/>
        <end position="61"/>
    </location>
</feature>
<dbReference type="RefSeq" id="WP_189459705.1">
    <property type="nucleotide sequence ID" value="NZ_BMYO01000004.1"/>
</dbReference>
<keyword evidence="1" id="KW-0812">Transmembrane</keyword>
<feature type="transmembrane region" description="Helical" evidence="1">
    <location>
        <begin position="172"/>
        <end position="193"/>
    </location>
</feature>
<feature type="transmembrane region" description="Helical" evidence="1">
    <location>
        <begin position="205"/>
        <end position="223"/>
    </location>
</feature>
<evidence type="ECO:0000313" key="3">
    <source>
        <dbReference type="EMBL" id="GHD61314.1"/>
    </source>
</evidence>
<accession>A0ABQ3H0F2</accession>
<keyword evidence="1" id="KW-0472">Membrane</keyword>
<dbReference type="PIRSF" id="PIRSF036542">
    <property type="entry name" value="SpmA_SpmB"/>
    <property type="match status" value="1"/>
</dbReference>
<dbReference type="PANTHER" id="PTHR35793">
    <property type="entry name" value="INNER MEMBRANE PROTEIN YJIG"/>
    <property type="match status" value="1"/>
</dbReference>
<sequence length="409" mass="42996">MLNRIWAGFILLAFAVACIQGFALGQHDVFAVMTRSMFDAAKLGFEVALGLTGVMTLWLGIMKIGEAAGLIAMLARLLGPLFSRLFPGVPSGHPALGAMTMNIAANMLGLDNAATPLGLKAMKELQTLNPSPDTATDAQVLFLVINTAAVTLFPVTIFAYRAQLGAADPTDIFIPLLIASFTATIAGVVLVGLRQGLKLFDPVVLAYLGGLAALIFGVAAWFLQLPADARAAQSALVSNFLLLAVVVIFVGTALFRRVDVYETFIDGAREGFKVAIGIVPYLVAMLVAIALLRASGALELLLSGLRHAVGMLGYDSRWVDGLPVGIMKSLSGSGARALMIDTMKTAGADSFAGRLVSILQGSSETTFYVLAVYFGSVGLTRTRGAVAYGLFADVVGFIASVWVAYLFFA</sequence>
<dbReference type="InterPro" id="IPR052549">
    <property type="entry name" value="SpmB"/>
</dbReference>
<dbReference type="InterPro" id="IPR011415">
    <property type="entry name" value="SpmA_SpmB"/>
</dbReference>
<feature type="transmembrane region" description="Helical" evidence="1">
    <location>
        <begin position="235"/>
        <end position="254"/>
    </location>
</feature>
<comment type="caution">
    <text evidence="3">The sequence shown here is derived from an EMBL/GenBank/DDBJ whole genome shotgun (WGS) entry which is preliminary data.</text>
</comment>
<evidence type="ECO:0000259" key="2">
    <source>
        <dbReference type="Pfam" id="PF07670"/>
    </source>
</evidence>
<gene>
    <name evidence="3" type="ORF">GCM10007350_15480</name>
</gene>
<keyword evidence="1" id="KW-1133">Transmembrane helix</keyword>
<dbReference type="PROSITE" id="PS51257">
    <property type="entry name" value="PROKAR_LIPOPROTEIN"/>
    <property type="match status" value="1"/>
</dbReference>
<dbReference type="EMBL" id="BMYO01000004">
    <property type="protein sequence ID" value="GHD61314.1"/>
    <property type="molecule type" value="Genomic_DNA"/>
</dbReference>
<evidence type="ECO:0000256" key="1">
    <source>
        <dbReference type="SAM" id="Phobius"/>
    </source>
</evidence>